<evidence type="ECO:0000313" key="2">
    <source>
        <dbReference type="Proteomes" id="UP000077405"/>
    </source>
</evidence>
<reference evidence="1 2" key="1">
    <citation type="submission" date="2018-04" db="EMBL/GenBank/DDBJ databases">
        <title>Complete genome sequence of the nitrogen-fixing bacterium Azospirillum humicireducens type strain SgZ-5.</title>
        <authorList>
            <person name="Yu Z."/>
        </authorList>
    </citation>
    <scope>NUCLEOTIDE SEQUENCE [LARGE SCALE GENOMIC DNA]</scope>
    <source>
        <strain evidence="1 2">SgZ-5</strain>
        <plasmid evidence="1 2">pYZ6</plasmid>
    </source>
</reference>
<geneLocation type="plasmid" evidence="1 2">
    <name>pYZ6</name>
</geneLocation>
<keyword evidence="2" id="KW-1185">Reference proteome</keyword>
<sequence>MPSDEALQDTLSRATVLLNGDARDRERAVSLLADLRDRFPHRPEGEAARRVLVREQPRAWSALDEADGLGDLEADWDQIGRPDDPRVWSLVERTFDTRRIGSERLCRLQERTLDFLAGIDHTTASFDLLLWVARLYDIAASNPSCRPRVARDRDRIALHRFRRQLDTVTPQVVEALDRWDVDAAGAALDTLDPAPEAFAREVAALQARMAEILRRSVQLQAALDRAASATVRSPGDATLLAATLDELAAHRADAVLPERLIRAIAEADAAAAAAVARWGADAAREAQGLDGLVVFQREWARIPPRWQGREQADWFAPAWAAILKQTGNTLARAADGADVDILAKRFHDAAPRLSRPLVGKARAVARTMADLAHAWRQAAAGKLAPLPDLAVMAGSATLPKTFNDLRRAAESADSSLAEAGEALAAAEASADINDVSPIQERLNALCARYPDLERAQRLRERADSIVARAAVRRALAAWRVEEAVVNMRRADPSIDQASLDALQLALGDFARLAAVQANGAMAAQLTWWDGWLMALGKLPELKPWPPGLDTALRTLYRDRLNRFSAAVDAELGDSAKTAAEFRVLTKLFTSVAEFPPLRFEMDRLHRRSIALDVEAAIENADWPRAGTLLVELQAQGEPPDLLAILHLRVELGRAAAAGKLAECLFERWHDVRTLIPGNAPGLVLDALRGRRLNGLEPMALDRNLEDCATHAAKLTAPDSQMGKELAFWAEWSALARGLWKTSAPAEDELLRVSRFYRLVPPQWRQLLVADVHRLISMWKDRGDAVTLAWASRLFATLSDVRIGPDPLHGLLRKADETAKRVVDDLIGQALLSADILKKSRQLLRGEFDRWMALLRLLDAAGDGGHRSIPDALAAAVELVETLATLFDEMGHVEAADFRDEGLGTRIEHVRARMIAVSETANLPGLGTVADSLDRVEQACRVRHVWQEFYSLCALVGRDQAPLDGTNNRIRQLVREIAHILRESGVEDRPGGVSLLRDVTQCLVSANPARSVPSGTMAASDLLDFADQLCGEEEKARTTLILIEQRLPRGTLGNPDDQRYDLFFQSLPHYPPAGSIARQLYRALMRRDPMPGIVRQAPHRLPKWLLTL</sequence>
<accession>A0A2R4VXG9</accession>
<evidence type="ECO:0000313" key="1">
    <source>
        <dbReference type="EMBL" id="AWB09144.1"/>
    </source>
</evidence>
<protein>
    <submittedName>
        <fullName evidence="1">Uncharacterized protein</fullName>
    </submittedName>
</protein>
<proteinExistence type="predicted"/>
<organism evidence="1 2">
    <name type="scientific">Azospirillum humicireducens</name>
    <dbReference type="NCBI Taxonomy" id="1226968"/>
    <lineage>
        <taxon>Bacteria</taxon>
        <taxon>Pseudomonadati</taxon>
        <taxon>Pseudomonadota</taxon>
        <taxon>Alphaproteobacteria</taxon>
        <taxon>Rhodospirillales</taxon>
        <taxon>Azospirillaceae</taxon>
        <taxon>Azospirillum</taxon>
    </lineage>
</organism>
<keyword evidence="1" id="KW-0614">Plasmid</keyword>
<dbReference type="RefSeq" id="WP_108549385.1">
    <property type="nucleotide sequence ID" value="NZ_CP028907.1"/>
</dbReference>
<gene>
    <name evidence="1" type="ORF">A6A40_29745</name>
</gene>
<name>A0A2R4VXG9_9PROT</name>
<dbReference type="Proteomes" id="UP000077405">
    <property type="component" value="Plasmid pYZ6"/>
</dbReference>
<dbReference type="EMBL" id="CP028907">
    <property type="protein sequence ID" value="AWB09144.1"/>
    <property type="molecule type" value="Genomic_DNA"/>
</dbReference>
<dbReference type="AlphaFoldDB" id="A0A2R4VXG9"/>
<dbReference type="KEGG" id="ahu:A6A40_29745"/>